<dbReference type="Gene3D" id="2.60.40.790">
    <property type="match status" value="1"/>
</dbReference>
<sequence length="304" mass="33421">MYSPPLYKRGAAPLASSHQAHTEIQFDVAHRLPNTNDLLETISVSLLSHLDRLPIALSGAMAAATAPFALVSRLSPAARLPIRAWRAARPAPLWTGRTRPLSVASAAQENTDSSVDVQVSQDRNAGNQQGNAVQRRPRRAAGFDISPFGLVDPMSPMRTMKQMLDTMDRLFDDAVGFPTARRSPAAAAGEMPRMPWDIMEDDKEVKMRFDMPGLSREEVKVMVEDDALVIRGEHKKEAGEGQGEAAGGGDGWWKERSVSSYDMRLALPDECDKSQVRAELKNGVLLVSVPKRETERKVIDVQVQ</sequence>
<dbReference type="GO" id="GO:0009408">
    <property type="term" value="P:response to heat"/>
    <property type="evidence" value="ECO:0007669"/>
    <property type="project" value="InterPro"/>
</dbReference>
<dbReference type="AlphaFoldDB" id="A0A8I6XRS7"/>
<evidence type="ECO:0000313" key="6">
    <source>
        <dbReference type="EnsemblPlants" id="HORVU.MOREX.r3.4HG0392240.1"/>
    </source>
</evidence>
<dbReference type="OrthoDB" id="1431247at2759"/>
<comment type="similarity">
    <text evidence="2 3">Belongs to the small heat shock protein (HSP20) family.</text>
</comment>
<reference evidence="6" key="2">
    <citation type="submission" date="2020-10" db="EMBL/GenBank/DDBJ databases">
        <authorList>
            <person name="Scholz U."/>
            <person name="Mascher M."/>
            <person name="Fiebig A."/>
        </authorList>
    </citation>
    <scope>NUCLEOTIDE SEQUENCE [LARGE SCALE GENOMIC DNA]</scope>
    <source>
        <strain evidence="6">cv. Morex</strain>
    </source>
</reference>
<evidence type="ECO:0000256" key="1">
    <source>
        <dbReference type="ARBA" id="ARBA00023016"/>
    </source>
</evidence>
<proteinExistence type="inferred from homology"/>
<reference evidence="6" key="3">
    <citation type="submission" date="2022-01" db="UniProtKB">
        <authorList>
            <consortium name="EnsemblPlants"/>
        </authorList>
    </citation>
    <scope>IDENTIFICATION</scope>
    <source>
        <strain evidence="6">subsp. vulgare</strain>
    </source>
</reference>
<feature type="compositionally biased region" description="Polar residues" evidence="4">
    <location>
        <begin position="105"/>
        <end position="132"/>
    </location>
</feature>
<dbReference type="Gramene" id="HORVU.MOREX.r2.4HG0326300.1">
    <property type="protein sequence ID" value="HORVU.MOREX.r2.4HG0326300.1"/>
    <property type="gene ID" value="HORVU.MOREX.r2.4HG0326300"/>
</dbReference>
<accession>A0A8I6XRS7</accession>
<protein>
    <recommendedName>
        <fullName evidence="5">SHSP domain-containing protein</fullName>
    </recommendedName>
</protein>
<dbReference type="Proteomes" id="UP000011116">
    <property type="component" value="Chromosome 4H"/>
</dbReference>
<dbReference type="GeneID" id="123446706"/>
<dbReference type="SUPFAM" id="SSF49764">
    <property type="entry name" value="HSP20-like chaperones"/>
    <property type="match status" value="1"/>
</dbReference>
<reference evidence="7" key="1">
    <citation type="journal article" date="2012" name="Nature">
        <title>A physical, genetic and functional sequence assembly of the barley genome.</title>
        <authorList>
            <consortium name="The International Barley Genome Sequencing Consortium"/>
            <person name="Mayer K.F."/>
            <person name="Waugh R."/>
            <person name="Brown J.W."/>
            <person name="Schulman A."/>
            <person name="Langridge P."/>
            <person name="Platzer M."/>
            <person name="Fincher G.B."/>
            <person name="Muehlbauer G.J."/>
            <person name="Sato K."/>
            <person name="Close T.J."/>
            <person name="Wise R.P."/>
            <person name="Stein N."/>
        </authorList>
    </citation>
    <scope>NUCLEOTIDE SEQUENCE [LARGE SCALE GENOMIC DNA]</scope>
    <source>
        <strain evidence="7">cv. Morex</strain>
    </source>
</reference>
<dbReference type="Gramene" id="HORVU.MOREX.r3.4HG0392240.1">
    <property type="protein sequence ID" value="HORVU.MOREX.r3.4HG0392240.1"/>
    <property type="gene ID" value="HORVU.MOREX.r3.4HG0392240"/>
</dbReference>
<evidence type="ECO:0000313" key="7">
    <source>
        <dbReference type="Proteomes" id="UP000011116"/>
    </source>
</evidence>
<dbReference type="SMR" id="A0A8I6XRS7"/>
<dbReference type="PROSITE" id="PS01031">
    <property type="entry name" value="SHSP"/>
    <property type="match status" value="1"/>
</dbReference>
<feature type="compositionally biased region" description="Gly residues" evidence="4">
    <location>
        <begin position="240"/>
        <end position="251"/>
    </location>
</feature>
<evidence type="ECO:0000256" key="3">
    <source>
        <dbReference type="RuleBase" id="RU003616"/>
    </source>
</evidence>
<evidence type="ECO:0000256" key="4">
    <source>
        <dbReference type="SAM" id="MobiDB-lite"/>
    </source>
</evidence>
<evidence type="ECO:0000256" key="2">
    <source>
        <dbReference type="PROSITE-ProRule" id="PRU00285"/>
    </source>
</evidence>
<dbReference type="KEGG" id="hvg:123446706"/>
<feature type="domain" description="SHSP" evidence="5">
    <location>
        <begin position="185"/>
        <end position="304"/>
    </location>
</feature>
<keyword evidence="7" id="KW-1185">Reference proteome</keyword>
<evidence type="ECO:0000259" key="5">
    <source>
        <dbReference type="PROSITE" id="PS01031"/>
    </source>
</evidence>
<dbReference type="PANTHER" id="PTHR46733">
    <property type="entry name" value="26.5 KDA HEAT SHOCK PROTEIN, MITOCHONDRIAL"/>
    <property type="match status" value="1"/>
</dbReference>
<dbReference type="OMA" id="DGEHDIK"/>
<feature type="region of interest" description="Disordered" evidence="4">
    <location>
        <begin position="233"/>
        <end position="253"/>
    </location>
</feature>
<dbReference type="InterPro" id="IPR008978">
    <property type="entry name" value="HSP20-like_chaperone"/>
</dbReference>
<dbReference type="InterPro" id="IPR044587">
    <property type="entry name" value="HSP21-like"/>
</dbReference>
<gene>
    <name evidence="6" type="primary">LOC123446706</name>
</gene>
<dbReference type="CDD" id="cd06464">
    <property type="entry name" value="ACD_sHsps-like"/>
    <property type="match status" value="1"/>
</dbReference>
<dbReference type="FunFam" id="2.60.40.790:FF:000059">
    <property type="entry name" value="26.5 kDa heat shock protein, mitochondrial"/>
    <property type="match status" value="1"/>
</dbReference>
<keyword evidence="1" id="KW-0346">Stress response</keyword>
<dbReference type="Pfam" id="PF00011">
    <property type="entry name" value="HSP20"/>
    <property type="match status" value="1"/>
</dbReference>
<dbReference type="InterPro" id="IPR002068">
    <property type="entry name" value="A-crystallin/Hsp20_dom"/>
</dbReference>
<feature type="region of interest" description="Disordered" evidence="4">
    <location>
        <begin position="104"/>
        <end position="138"/>
    </location>
</feature>
<dbReference type="PANTHER" id="PTHR46733:SF4">
    <property type="entry name" value="HEAT SHOCK PROTEIN 21, CHLOROPLASTIC"/>
    <property type="match status" value="1"/>
</dbReference>
<dbReference type="RefSeq" id="XP_044979198.1">
    <property type="nucleotide sequence ID" value="XM_045123263.1"/>
</dbReference>
<name>A0A8I6XRS7_HORVV</name>
<dbReference type="EnsemblPlants" id="HORVU.MOREX.r3.4HG0392240.1">
    <property type="protein sequence ID" value="HORVU.MOREX.r3.4HG0392240.1"/>
    <property type="gene ID" value="HORVU.MOREX.r3.4HG0392240"/>
</dbReference>
<organism evidence="6 7">
    <name type="scientific">Hordeum vulgare subsp. vulgare</name>
    <name type="common">Domesticated barley</name>
    <dbReference type="NCBI Taxonomy" id="112509"/>
    <lineage>
        <taxon>Eukaryota</taxon>
        <taxon>Viridiplantae</taxon>
        <taxon>Streptophyta</taxon>
        <taxon>Embryophyta</taxon>
        <taxon>Tracheophyta</taxon>
        <taxon>Spermatophyta</taxon>
        <taxon>Magnoliopsida</taxon>
        <taxon>Liliopsida</taxon>
        <taxon>Poales</taxon>
        <taxon>Poaceae</taxon>
        <taxon>BOP clade</taxon>
        <taxon>Pooideae</taxon>
        <taxon>Triticodae</taxon>
        <taxon>Triticeae</taxon>
        <taxon>Hordeinae</taxon>
        <taxon>Hordeum</taxon>
    </lineage>
</organism>